<keyword evidence="2" id="KW-0012">Acyltransferase</keyword>
<dbReference type="InterPro" id="IPR016181">
    <property type="entry name" value="Acyl_CoA_acyltransferase"/>
</dbReference>
<keyword evidence="1" id="KW-0808">Transferase</keyword>
<organism evidence="4 5">
    <name type="scientific">Paenibacillus amylolyticus</name>
    <dbReference type="NCBI Taxonomy" id="1451"/>
    <lineage>
        <taxon>Bacteria</taxon>
        <taxon>Bacillati</taxon>
        <taxon>Bacillota</taxon>
        <taxon>Bacilli</taxon>
        <taxon>Bacillales</taxon>
        <taxon>Paenibacillaceae</taxon>
        <taxon>Paenibacillus</taxon>
    </lineage>
</organism>
<dbReference type="PANTHER" id="PTHR43626">
    <property type="entry name" value="ACYL-COA N-ACYLTRANSFERASE"/>
    <property type="match status" value="1"/>
</dbReference>
<protein>
    <submittedName>
        <fullName evidence="4">GNAT superfamily N-acetyltransferase</fullName>
    </submittedName>
</protein>
<dbReference type="PANTHER" id="PTHR43626:SF4">
    <property type="entry name" value="GCN5-RELATED N-ACETYLTRANSFERASE 2, CHLOROPLASTIC"/>
    <property type="match status" value="1"/>
</dbReference>
<dbReference type="InterPro" id="IPR045039">
    <property type="entry name" value="NSI-like"/>
</dbReference>
<dbReference type="CDD" id="cd04301">
    <property type="entry name" value="NAT_SF"/>
    <property type="match status" value="1"/>
</dbReference>
<evidence type="ECO:0000259" key="3">
    <source>
        <dbReference type="PROSITE" id="PS51186"/>
    </source>
</evidence>
<dbReference type="SUPFAM" id="SSF55729">
    <property type="entry name" value="Acyl-CoA N-acyltransferases (Nat)"/>
    <property type="match status" value="1"/>
</dbReference>
<evidence type="ECO:0000313" key="4">
    <source>
        <dbReference type="EMBL" id="MDR6721603.1"/>
    </source>
</evidence>
<dbReference type="PROSITE" id="PS51186">
    <property type="entry name" value="GNAT"/>
    <property type="match status" value="1"/>
</dbReference>
<dbReference type="AlphaFoldDB" id="A0AAP5GYS2"/>
<feature type="domain" description="N-acetyltransferase" evidence="3">
    <location>
        <begin position="6"/>
        <end position="130"/>
    </location>
</feature>
<gene>
    <name evidence="4" type="ORF">J2W91_000051</name>
</gene>
<dbReference type="Pfam" id="PF00583">
    <property type="entry name" value="Acetyltransf_1"/>
    <property type="match status" value="1"/>
</dbReference>
<evidence type="ECO:0000256" key="1">
    <source>
        <dbReference type="ARBA" id="ARBA00022679"/>
    </source>
</evidence>
<dbReference type="GO" id="GO:0005737">
    <property type="term" value="C:cytoplasm"/>
    <property type="evidence" value="ECO:0007669"/>
    <property type="project" value="TreeGrafter"/>
</dbReference>
<evidence type="ECO:0000313" key="5">
    <source>
        <dbReference type="Proteomes" id="UP001254832"/>
    </source>
</evidence>
<dbReference type="Proteomes" id="UP001254832">
    <property type="component" value="Unassembled WGS sequence"/>
</dbReference>
<dbReference type="EMBL" id="JAVDTR010000001">
    <property type="protein sequence ID" value="MDR6721603.1"/>
    <property type="molecule type" value="Genomic_DNA"/>
</dbReference>
<evidence type="ECO:0000256" key="2">
    <source>
        <dbReference type="ARBA" id="ARBA00023315"/>
    </source>
</evidence>
<reference evidence="4" key="1">
    <citation type="submission" date="2023-07" db="EMBL/GenBank/DDBJ databases">
        <title>Sorghum-associated microbial communities from plants grown in Nebraska, USA.</title>
        <authorList>
            <person name="Schachtman D."/>
        </authorList>
    </citation>
    <scope>NUCLEOTIDE SEQUENCE</scope>
    <source>
        <strain evidence="4">BE80</strain>
    </source>
</reference>
<dbReference type="RefSeq" id="WP_145048978.1">
    <property type="nucleotide sequence ID" value="NZ_JAVDTR010000001.1"/>
</dbReference>
<accession>A0AAP5GYS2</accession>
<dbReference type="Gene3D" id="3.40.630.30">
    <property type="match status" value="1"/>
</dbReference>
<sequence length="130" mass="14779">MRKEIVVNLPIKPNEVPALRELVGWEGRHSDYPVLFERCNFWAGLRGDQEELIAFGYISGMGLQHGYMEDIIVHPQYQRMGIGQALVTGLLQEAERIGIEIVTLTYDAKHHSFYADCGFVPCSGGLWRKE</sequence>
<proteinExistence type="predicted"/>
<dbReference type="GO" id="GO:0008080">
    <property type="term" value="F:N-acetyltransferase activity"/>
    <property type="evidence" value="ECO:0007669"/>
    <property type="project" value="InterPro"/>
</dbReference>
<comment type="caution">
    <text evidence="4">The sequence shown here is derived from an EMBL/GenBank/DDBJ whole genome shotgun (WGS) entry which is preliminary data.</text>
</comment>
<dbReference type="InterPro" id="IPR000182">
    <property type="entry name" value="GNAT_dom"/>
</dbReference>
<name>A0AAP5GYS2_PAEAM</name>